<dbReference type="Pfam" id="PF00149">
    <property type="entry name" value="Metallophos"/>
    <property type="match status" value="1"/>
</dbReference>
<evidence type="ECO:0000313" key="8">
    <source>
        <dbReference type="Proteomes" id="UP000697127"/>
    </source>
</evidence>
<comment type="subcellular location">
    <subcellularLocation>
        <location evidence="1">Membrane</location>
        <topology evidence="1">Multi-pass membrane protein</topology>
    </subcellularLocation>
</comment>
<evidence type="ECO:0000256" key="1">
    <source>
        <dbReference type="ARBA" id="ARBA00004141"/>
    </source>
</evidence>
<dbReference type="AlphaFoldDB" id="A0A9P6WL13"/>
<organism evidence="7 8">
    <name type="scientific">Pichia californica</name>
    <dbReference type="NCBI Taxonomy" id="460514"/>
    <lineage>
        <taxon>Eukaryota</taxon>
        <taxon>Fungi</taxon>
        <taxon>Dikarya</taxon>
        <taxon>Ascomycota</taxon>
        <taxon>Saccharomycotina</taxon>
        <taxon>Pichiomycetes</taxon>
        <taxon>Pichiales</taxon>
        <taxon>Pichiaceae</taxon>
        <taxon>Pichia</taxon>
    </lineage>
</organism>
<feature type="transmembrane region" description="Helical" evidence="5">
    <location>
        <begin position="426"/>
        <end position="449"/>
    </location>
</feature>
<comment type="caution">
    <text evidence="7">The sequence shown here is derived from an EMBL/GenBank/DDBJ whole genome shotgun (WGS) entry which is preliminary data.</text>
</comment>
<dbReference type="PANTHER" id="PTHR13315">
    <property type="entry name" value="METALLO PHOSPHOESTERASE RELATED"/>
    <property type="match status" value="1"/>
</dbReference>
<reference evidence="7" key="1">
    <citation type="submission" date="2020-11" db="EMBL/GenBank/DDBJ databases">
        <title>Kefir isolates.</title>
        <authorList>
            <person name="Marcisauskas S."/>
            <person name="Kim Y."/>
            <person name="Blasche S."/>
        </authorList>
    </citation>
    <scope>NUCLEOTIDE SEQUENCE</scope>
    <source>
        <strain evidence="7">Olga-1</strain>
    </source>
</reference>
<dbReference type="SUPFAM" id="SSF56300">
    <property type="entry name" value="Metallo-dependent phosphatases"/>
    <property type="match status" value="1"/>
</dbReference>
<dbReference type="GO" id="GO:0005783">
    <property type="term" value="C:endoplasmic reticulum"/>
    <property type="evidence" value="ECO:0007669"/>
    <property type="project" value="TreeGrafter"/>
</dbReference>
<proteinExistence type="predicted"/>
<dbReference type="Proteomes" id="UP000697127">
    <property type="component" value="Unassembled WGS sequence"/>
</dbReference>
<feature type="domain" description="Calcineurin-like phosphoesterase" evidence="6">
    <location>
        <begin position="102"/>
        <end position="330"/>
    </location>
</feature>
<protein>
    <recommendedName>
        <fullName evidence="6">Calcineurin-like phosphoesterase domain-containing protein</fullName>
    </recommendedName>
</protein>
<evidence type="ECO:0000256" key="4">
    <source>
        <dbReference type="ARBA" id="ARBA00023136"/>
    </source>
</evidence>
<dbReference type="EMBL" id="PUHW01000103">
    <property type="protein sequence ID" value="KAG0689076.1"/>
    <property type="molecule type" value="Genomic_DNA"/>
</dbReference>
<evidence type="ECO:0000256" key="3">
    <source>
        <dbReference type="ARBA" id="ARBA00022989"/>
    </source>
</evidence>
<dbReference type="InterPro" id="IPR029052">
    <property type="entry name" value="Metallo-depent_PP-like"/>
</dbReference>
<evidence type="ECO:0000256" key="5">
    <source>
        <dbReference type="SAM" id="Phobius"/>
    </source>
</evidence>
<keyword evidence="2 5" id="KW-0812">Transmembrane</keyword>
<accession>A0A9P6WL13</accession>
<dbReference type="OrthoDB" id="5977743at2759"/>
<dbReference type="GO" id="GO:0006506">
    <property type="term" value="P:GPI anchor biosynthetic process"/>
    <property type="evidence" value="ECO:0007669"/>
    <property type="project" value="InterPro"/>
</dbReference>
<feature type="transmembrane region" description="Helical" evidence="5">
    <location>
        <begin position="513"/>
        <end position="532"/>
    </location>
</feature>
<gene>
    <name evidence="7" type="ORF">C6P40_000178</name>
</gene>
<evidence type="ECO:0000313" key="7">
    <source>
        <dbReference type="EMBL" id="KAG0689076.1"/>
    </source>
</evidence>
<dbReference type="GO" id="GO:0016787">
    <property type="term" value="F:hydrolase activity"/>
    <property type="evidence" value="ECO:0007669"/>
    <property type="project" value="InterPro"/>
</dbReference>
<name>A0A9P6WL13_9ASCO</name>
<dbReference type="Gene3D" id="3.60.21.10">
    <property type="match status" value="1"/>
</dbReference>
<sequence length="535" mass="63389">MSLNPKHRSGSRSSFHLSEIPETVFKSHKKRNLNSNDNFYKQILFRFRWKQLFILYLTIFTVIHYFERVKPSNIIKSCIWENWENWSNNNENIEINPHHSIIIGDPQIVDEFSYPTRNWIQLFLTKLFSDNYLHRNHNLYSQILNPDSIIFIGDLFDGGREWEDSIWLNEYIRFNKIFNPILGIKQFRQIPGNHDIGFGNGINFERYSRFKSFFGNADDVLLLGNHSIVLLDTVSMSCTDNLNINKLSNDFVKTFQNSNNPYKNYPRIVFSHVPLYRFTELQSCNSIRESKRNFPVARGEQYQTVLDYDMSQNILNWIKPIMIFSGDDHDYCHIRHPFGKNYSKDPKDYKFNKGDHPGKKYTDEITVKTSSMTGGIKKPAIQLLSMWNPINKQDENWIINNKDSLTIDSETAKTHLCYLPSPFQPLIHYTIILIIGIWWIFICTVQIGFGNSLNLKFSQYVNKIKKNIEKLFKKDIKSIDSDYLNIKNNNKFEKYFNSLLDWEIELQTDWKSFLINTFAYISLMFLTLIWYINSI</sequence>
<evidence type="ECO:0000256" key="2">
    <source>
        <dbReference type="ARBA" id="ARBA00022692"/>
    </source>
</evidence>
<dbReference type="InterPro" id="IPR033308">
    <property type="entry name" value="PGAP5/Cdc1/Ted1"/>
</dbReference>
<dbReference type="PANTHER" id="PTHR13315:SF4">
    <property type="entry name" value="METALLOPHOSPHOESTERASE, ISOFORM E"/>
    <property type="match status" value="1"/>
</dbReference>
<evidence type="ECO:0000259" key="6">
    <source>
        <dbReference type="Pfam" id="PF00149"/>
    </source>
</evidence>
<keyword evidence="8" id="KW-1185">Reference proteome</keyword>
<keyword evidence="4 5" id="KW-0472">Membrane</keyword>
<dbReference type="GO" id="GO:0016020">
    <property type="term" value="C:membrane"/>
    <property type="evidence" value="ECO:0007669"/>
    <property type="project" value="UniProtKB-SubCell"/>
</dbReference>
<keyword evidence="3 5" id="KW-1133">Transmembrane helix</keyword>
<dbReference type="InterPro" id="IPR004843">
    <property type="entry name" value="Calcineurin-like_PHP"/>
</dbReference>